<feature type="region of interest" description="Disordered" evidence="1">
    <location>
        <begin position="1"/>
        <end position="71"/>
    </location>
</feature>
<dbReference type="Proteomes" id="UP000762676">
    <property type="component" value="Unassembled WGS sequence"/>
</dbReference>
<dbReference type="EMBL" id="BMAT01003855">
    <property type="protein sequence ID" value="GFR63516.1"/>
    <property type="molecule type" value="Genomic_DNA"/>
</dbReference>
<keyword evidence="3" id="KW-1185">Reference proteome</keyword>
<protein>
    <submittedName>
        <fullName evidence="2">Uncharacterized protein</fullName>
    </submittedName>
</protein>
<accession>A0AAV4ETN2</accession>
<gene>
    <name evidence="2" type="ORF">ElyMa_001897100</name>
</gene>
<evidence type="ECO:0000256" key="1">
    <source>
        <dbReference type="SAM" id="MobiDB-lite"/>
    </source>
</evidence>
<proteinExistence type="predicted"/>
<sequence>MKWKKKKTKRKKKKKKKERKKENKETDGYYYYDDDDDDDDGDDGDDNEDDNYDDEAENEEGPYNSDTTTRTLQLGHYNSDIRFEKLMTLKITKQSQQHQPLLVHNAYTTKKPYNQPWLTESLTAKSNENKLNTNVNCKTGTDLKEIQLRRQAGRLKIESRKALVCQKGIKREQRNDDFHQPSRFSVFPLRQVTLRAPVVVVVAIVSFLCGDDGFFSSQSSDVLA</sequence>
<feature type="compositionally biased region" description="Acidic residues" evidence="1">
    <location>
        <begin position="32"/>
        <end position="60"/>
    </location>
</feature>
<feature type="compositionally biased region" description="Basic residues" evidence="1">
    <location>
        <begin position="1"/>
        <end position="19"/>
    </location>
</feature>
<evidence type="ECO:0000313" key="3">
    <source>
        <dbReference type="Proteomes" id="UP000762676"/>
    </source>
</evidence>
<organism evidence="2 3">
    <name type="scientific">Elysia marginata</name>
    <dbReference type="NCBI Taxonomy" id="1093978"/>
    <lineage>
        <taxon>Eukaryota</taxon>
        <taxon>Metazoa</taxon>
        <taxon>Spiralia</taxon>
        <taxon>Lophotrochozoa</taxon>
        <taxon>Mollusca</taxon>
        <taxon>Gastropoda</taxon>
        <taxon>Heterobranchia</taxon>
        <taxon>Euthyneura</taxon>
        <taxon>Panpulmonata</taxon>
        <taxon>Sacoglossa</taxon>
        <taxon>Placobranchoidea</taxon>
        <taxon>Plakobranchidae</taxon>
        <taxon>Elysia</taxon>
    </lineage>
</organism>
<evidence type="ECO:0000313" key="2">
    <source>
        <dbReference type="EMBL" id="GFR63516.1"/>
    </source>
</evidence>
<name>A0AAV4ETN2_9GAST</name>
<comment type="caution">
    <text evidence="2">The sequence shown here is derived from an EMBL/GenBank/DDBJ whole genome shotgun (WGS) entry which is preliminary data.</text>
</comment>
<reference evidence="2 3" key="1">
    <citation type="journal article" date="2021" name="Elife">
        <title>Chloroplast acquisition without the gene transfer in kleptoplastic sea slugs, Plakobranchus ocellatus.</title>
        <authorList>
            <person name="Maeda T."/>
            <person name="Takahashi S."/>
            <person name="Yoshida T."/>
            <person name="Shimamura S."/>
            <person name="Takaki Y."/>
            <person name="Nagai Y."/>
            <person name="Toyoda A."/>
            <person name="Suzuki Y."/>
            <person name="Arimoto A."/>
            <person name="Ishii H."/>
            <person name="Satoh N."/>
            <person name="Nishiyama T."/>
            <person name="Hasebe M."/>
            <person name="Maruyama T."/>
            <person name="Minagawa J."/>
            <person name="Obokata J."/>
            <person name="Shigenobu S."/>
        </authorList>
    </citation>
    <scope>NUCLEOTIDE SEQUENCE [LARGE SCALE GENOMIC DNA]</scope>
</reference>
<dbReference type="AlphaFoldDB" id="A0AAV4ETN2"/>